<evidence type="ECO:0000256" key="1">
    <source>
        <dbReference type="ARBA" id="ARBA00022670"/>
    </source>
</evidence>
<evidence type="ECO:0000313" key="4">
    <source>
        <dbReference type="EMBL" id="KAL2505248.1"/>
    </source>
</evidence>
<keyword evidence="1" id="KW-0645">Protease</keyword>
<reference evidence="5" key="1">
    <citation type="submission" date="2024-07" db="EMBL/GenBank/DDBJ databases">
        <title>Two chromosome-level genome assemblies of Korean endemic species Abeliophyllum distichum and Forsythia ovata (Oleaceae).</title>
        <authorList>
            <person name="Jang H."/>
        </authorList>
    </citation>
    <scope>NUCLEOTIDE SEQUENCE [LARGE SCALE GENOMIC DNA]</scope>
</reference>
<organism evidence="4 5">
    <name type="scientific">Abeliophyllum distichum</name>
    <dbReference type="NCBI Taxonomy" id="126358"/>
    <lineage>
        <taxon>Eukaryota</taxon>
        <taxon>Viridiplantae</taxon>
        <taxon>Streptophyta</taxon>
        <taxon>Embryophyta</taxon>
        <taxon>Tracheophyta</taxon>
        <taxon>Spermatophyta</taxon>
        <taxon>Magnoliopsida</taxon>
        <taxon>eudicotyledons</taxon>
        <taxon>Gunneridae</taxon>
        <taxon>Pentapetalae</taxon>
        <taxon>asterids</taxon>
        <taxon>lamiids</taxon>
        <taxon>Lamiales</taxon>
        <taxon>Oleaceae</taxon>
        <taxon>Forsythieae</taxon>
        <taxon>Abeliophyllum</taxon>
    </lineage>
</organism>
<accession>A0ABD1SY16</accession>
<feature type="domain" description="Ubiquitin-like protease family profile" evidence="3">
    <location>
        <begin position="24"/>
        <end position="153"/>
    </location>
</feature>
<comment type="caution">
    <text evidence="4">The sequence shown here is derived from an EMBL/GenBank/DDBJ whole genome shotgun (WGS) entry which is preliminary data.</text>
</comment>
<dbReference type="GO" id="GO:0008233">
    <property type="term" value="F:peptidase activity"/>
    <property type="evidence" value="ECO:0007669"/>
    <property type="project" value="UniProtKB-KW"/>
</dbReference>
<keyword evidence="2" id="KW-0378">Hydrolase</keyword>
<gene>
    <name evidence="4" type="ORF">Adt_20869</name>
</gene>
<dbReference type="Proteomes" id="UP001604336">
    <property type="component" value="Unassembled WGS sequence"/>
</dbReference>
<dbReference type="AlphaFoldDB" id="A0ABD1SY16"/>
<name>A0ABD1SY16_9LAMI</name>
<dbReference type="Gene3D" id="3.40.395.10">
    <property type="entry name" value="Adenoviral Proteinase, Chain A"/>
    <property type="match status" value="1"/>
</dbReference>
<evidence type="ECO:0000313" key="5">
    <source>
        <dbReference type="Proteomes" id="UP001604336"/>
    </source>
</evidence>
<proteinExistence type="predicted"/>
<evidence type="ECO:0000256" key="2">
    <source>
        <dbReference type="ARBA" id="ARBA00022801"/>
    </source>
</evidence>
<sequence>MFYFMGMRFKYKSEKDTEATSTDCIFDTKIRGIFENFKKDLNPNVKHNSLLFYLTEHKIWFNTNWGQVDHVFISVFMDKCAHWILVHFDINTWHLDVYNSSFKTIRVVAVFDAVEPLQNIIPHLLRQSNVLNFLLPESSLSCRLHKDILHQTNG</sequence>
<dbReference type="EMBL" id="JBFOLK010000006">
    <property type="protein sequence ID" value="KAL2505248.1"/>
    <property type="molecule type" value="Genomic_DNA"/>
</dbReference>
<keyword evidence="5" id="KW-1185">Reference proteome</keyword>
<evidence type="ECO:0000259" key="3">
    <source>
        <dbReference type="Pfam" id="PF02902"/>
    </source>
</evidence>
<protein>
    <recommendedName>
        <fullName evidence="3">Ubiquitin-like protease family profile domain-containing protein</fullName>
    </recommendedName>
</protein>
<dbReference type="GO" id="GO:0006508">
    <property type="term" value="P:proteolysis"/>
    <property type="evidence" value="ECO:0007669"/>
    <property type="project" value="UniProtKB-KW"/>
</dbReference>
<dbReference type="Pfam" id="PF02902">
    <property type="entry name" value="Peptidase_C48"/>
    <property type="match status" value="1"/>
</dbReference>
<dbReference type="InterPro" id="IPR003653">
    <property type="entry name" value="Peptidase_C48_C"/>
</dbReference>